<dbReference type="VEuPathDB" id="FungiDB:BD410DRAFT_728845"/>
<gene>
    <name evidence="1" type="ORF">BD410DRAFT_728845</name>
</gene>
<name>A0A4Y7PUG8_9AGAM</name>
<dbReference type="OrthoDB" id="2367075at2759"/>
<protein>
    <recommendedName>
        <fullName evidence="3">BTB domain-containing protein</fullName>
    </recommendedName>
</protein>
<dbReference type="AlphaFoldDB" id="A0A4Y7PUG8"/>
<dbReference type="Proteomes" id="UP000294933">
    <property type="component" value="Unassembled WGS sequence"/>
</dbReference>
<dbReference type="STRING" id="50990.A0A4Y7PUG8"/>
<reference evidence="1 2" key="1">
    <citation type="submission" date="2018-06" db="EMBL/GenBank/DDBJ databases">
        <title>A transcriptomic atlas of mushroom development highlights an independent origin of complex multicellularity.</title>
        <authorList>
            <consortium name="DOE Joint Genome Institute"/>
            <person name="Krizsan K."/>
            <person name="Almasi E."/>
            <person name="Merenyi Z."/>
            <person name="Sahu N."/>
            <person name="Viragh M."/>
            <person name="Koszo T."/>
            <person name="Mondo S."/>
            <person name="Kiss B."/>
            <person name="Balint B."/>
            <person name="Kues U."/>
            <person name="Barry K."/>
            <person name="Hegedus J.C."/>
            <person name="Henrissat B."/>
            <person name="Johnson J."/>
            <person name="Lipzen A."/>
            <person name="Ohm R."/>
            <person name="Nagy I."/>
            <person name="Pangilinan J."/>
            <person name="Yan J."/>
            <person name="Xiong Y."/>
            <person name="Grigoriev I.V."/>
            <person name="Hibbett D.S."/>
            <person name="Nagy L.G."/>
        </authorList>
    </citation>
    <scope>NUCLEOTIDE SEQUENCE [LARGE SCALE GENOMIC DNA]</scope>
    <source>
        <strain evidence="1 2">SZMC22713</strain>
    </source>
</reference>
<evidence type="ECO:0008006" key="3">
    <source>
        <dbReference type="Google" id="ProtNLM"/>
    </source>
</evidence>
<sequence>MNPSEDLEIRPPRDETYYFAMLVVLVEGCLFKVPRYYFEESDVFQAMLKLPFGVQTGEGTTDEHPLRLDGVTANDFRTFLTVLIRFPSTRNVDKFTKDEWLAVLHLAAMWEFTLIRELSVGKLSAIGMTAAERISIARREDMPDWLVASHGYLIALDKFPSIRVVEELGGLQFCMKIAVARETVWRQRQQRNRHNRSWKWADDIPSWYSVAVELCDLPRCPIDQLNRNPNFIDEHTSYEVCAETPAIPTMTEPHF</sequence>
<dbReference type="EMBL" id="ML170211">
    <property type="protein sequence ID" value="TDL18239.1"/>
    <property type="molecule type" value="Genomic_DNA"/>
</dbReference>
<proteinExistence type="predicted"/>
<evidence type="ECO:0000313" key="1">
    <source>
        <dbReference type="EMBL" id="TDL18239.1"/>
    </source>
</evidence>
<keyword evidence="2" id="KW-1185">Reference proteome</keyword>
<evidence type="ECO:0000313" key="2">
    <source>
        <dbReference type="Proteomes" id="UP000294933"/>
    </source>
</evidence>
<organism evidence="1 2">
    <name type="scientific">Rickenella mellea</name>
    <dbReference type="NCBI Taxonomy" id="50990"/>
    <lineage>
        <taxon>Eukaryota</taxon>
        <taxon>Fungi</taxon>
        <taxon>Dikarya</taxon>
        <taxon>Basidiomycota</taxon>
        <taxon>Agaricomycotina</taxon>
        <taxon>Agaricomycetes</taxon>
        <taxon>Hymenochaetales</taxon>
        <taxon>Rickenellaceae</taxon>
        <taxon>Rickenella</taxon>
    </lineage>
</organism>
<accession>A0A4Y7PUG8</accession>